<dbReference type="CDD" id="cd04038">
    <property type="entry name" value="C2_ArfGAP"/>
    <property type="match status" value="1"/>
</dbReference>
<keyword evidence="10" id="KW-0539">Nucleus</keyword>
<evidence type="ECO:0000256" key="3">
    <source>
        <dbReference type="ARBA" id="ARBA00022468"/>
    </source>
</evidence>
<keyword evidence="3" id="KW-0343">GTPase activation</keyword>
<dbReference type="GO" id="GO:0005634">
    <property type="term" value="C:nucleus"/>
    <property type="evidence" value="ECO:0007669"/>
    <property type="project" value="UniProtKB-SubCell"/>
</dbReference>
<gene>
    <name evidence="13" type="ORF">CTI12_AA485060</name>
</gene>
<dbReference type="InterPro" id="IPR035892">
    <property type="entry name" value="C2_domain_sf"/>
</dbReference>
<dbReference type="AlphaFoldDB" id="A0A2U1LCF2"/>
<evidence type="ECO:0000256" key="2">
    <source>
        <dbReference type="ARBA" id="ARBA00004236"/>
    </source>
</evidence>
<keyword evidence="5" id="KW-0938">Abscisic acid signaling pathway</keyword>
<dbReference type="PANTHER" id="PTHR45933">
    <property type="entry name" value="PROTEIN C2-DOMAIN ABA-RELATED 4"/>
    <property type="match status" value="1"/>
</dbReference>
<proteinExistence type="inferred from homology"/>
<dbReference type="SUPFAM" id="SSF49562">
    <property type="entry name" value="C2 domain (Calcium/lipid-binding domain, CaLB)"/>
    <property type="match status" value="1"/>
</dbReference>
<dbReference type="GO" id="GO:0005096">
    <property type="term" value="F:GTPase activator activity"/>
    <property type="evidence" value="ECO:0007669"/>
    <property type="project" value="UniProtKB-KW"/>
</dbReference>
<keyword evidence="7" id="KW-0106">Calcium</keyword>
<keyword evidence="9" id="KW-0472">Membrane</keyword>
<dbReference type="STRING" id="35608.A0A2U1LCF2"/>
<evidence type="ECO:0000313" key="14">
    <source>
        <dbReference type="Proteomes" id="UP000245207"/>
    </source>
</evidence>
<dbReference type="GO" id="GO:0009738">
    <property type="term" value="P:abscisic acid-activated signaling pathway"/>
    <property type="evidence" value="ECO:0007669"/>
    <property type="project" value="UniProtKB-KW"/>
</dbReference>
<dbReference type="Gene3D" id="2.60.40.150">
    <property type="entry name" value="C2 domain"/>
    <property type="match status" value="1"/>
</dbReference>
<sequence length="168" mass="19001">MEGVLGLLKLRVKRGINLAVRDTKTSDPYLVASLDSQKTKTKVIKGNCNPVWNDELTLTMKDPKAPIHIAVYDKDKFSNDDSMGMAEIDVKPYIECLRMGLNYNNLPNGTKLERVHPKKNNYLADQSCIVWENGKIVQDMVLRLRDVECGEVVIQIELVPLPGRKLHV</sequence>
<organism evidence="13 14">
    <name type="scientific">Artemisia annua</name>
    <name type="common">Sweet wormwood</name>
    <dbReference type="NCBI Taxonomy" id="35608"/>
    <lineage>
        <taxon>Eukaryota</taxon>
        <taxon>Viridiplantae</taxon>
        <taxon>Streptophyta</taxon>
        <taxon>Embryophyta</taxon>
        <taxon>Tracheophyta</taxon>
        <taxon>Spermatophyta</taxon>
        <taxon>Magnoliopsida</taxon>
        <taxon>eudicotyledons</taxon>
        <taxon>Gunneridae</taxon>
        <taxon>Pentapetalae</taxon>
        <taxon>asterids</taxon>
        <taxon>campanulids</taxon>
        <taxon>Asterales</taxon>
        <taxon>Asteraceae</taxon>
        <taxon>Asteroideae</taxon>
        <taxon>Anthemideae</taxon>
        <taxon>Artemisiinae</taxon>
        <taxon>Artemisia</taxon>
    </lineage>
</organism>
<name>A0A2U1LCF2_ARTAN</name>
<dbReference type="GO" id="GO:0005886">
    <property type="term" value="C:plasma membrane"/>
    <property type="evidence" value="ECO:0007669"/>
    <property type="project" value="UniProtKB-SubCell"/>
</dbReference>
<dbReference type="PANTHER" id="PTHR45933:SF12">
    <property type="entry name" value="PROTEIN C2-DOMAIN ABA-RELATED 9"/>
    <property type="match status" value="1"/>
</dbReference>
<evidence type="ECO:0000256" key="9">
    <source>
        <dbReference type="ARBA" id="ARBA00023136"/>
    </source>
</evidence>
<accession>A0A2U1LCF2</accession>
<evidence type="ECO:0000256" key="4">
    <source>
        <dbReference type="ARBA" id="ARBA00022475"/>
    </source>
</evidence>
<evidence type="ECO:0000256" key="7">
    <source>
        <dbReference type="ARBA" id="ARBA00022837"/>
    </source>
</evidence>
<dbReference type="GO" id="GO:0046872">
    <property type="term" value="F:metal ion binding"/>
    <property type="evidence" value="ECO:0007669"/>
    <property type="project" value="UniProtKB-KW"/>
</dbReference>
<evidence type="ECO:0000256" key="10">
    <source>
        <dbReference type="ARBA" id="ARBA00023242"/>
    </source>
</evidence>
<comment type="subcellular location">
    <subcellularLocation>
        <location evidence="2">Cell membrane</location>
    </subcellularLocation>
    <subcellularLocation>
        <location evidence="1">Nucleus</location>
    </subcellularLocation>
</comment>
<evidence type="ECO:0000256" key="1">
    <source>
        <dbReference type="ARBA" id="ARBA00004123"/>
    </source>
</evidence>
<dbReference type="GO" id="GO:0008289">
    <property type="term" value="F:lipid binding"/>
    <property type="evidence" value="ECO:0007669"/>
    <property type="project" value="UniProtKB-KW"/>
</dbReference>
<evidence type="ECO:0000313" key="13">
    <source>
        <dbReference type="EMBL" id="PWA46687.1"/>
    </source>
</evidence>
<dbReference type="InterPro" id="IPR000008">
    <property type="entry name" value="C2_dom"/>
</dbReference>
<evidence type="ECO:0000259" key="12">
    <source>
        <dbReference type="PROSITE" id="PS50004"/>
    </source>
</evidence>
<keyword evidence="8" id="KW-0446">Lipid-binding</keyword>
<dbReference type="EMBL" id="PKPP01010157">
    <property type="protein sequence ID" value="PWA46687.1"/>
    <property type="molecule type" value="Genomic_DNA"/>
</dbReference>
<keyword evidence="14" id="KW-1185">Reference proteome</keyword>
<evidence type="ECO:0000256" key="5">
    <source>
        <dbReference type="ARBA" id="ARBA00022682"/>
    </source>
</evidence>
<reference evidence="13 14" key="1">
    <citation type="journal article" date="2018" name="Mol. Plant">
        <title>The genome of Artemisia annua provides insight into the evolution of Asteraceae family and artemisinin biosynthesis.</title>
        <authorList>
            <person name="Shen Q."/>
            <person name="Zhang L."/>
            <person name="Liao Z."/>
            <person name="Wang S."/>
            <person name="Yan T."/>
            <person name="Shi P."/>
            <person name="Liu M."/>
            <person name="Fu X."/>
            <person name="Pan Q."/>
            <person name="Wang Y."/>
            <person name="Lv Z."/>
            <person name="Lu X."/>
            <person name="Zhang F."/>
            <person name="Jiang W."/>
            <person name="Ma Y."/>
            <person name="Chen M."/>
            <person name="Hao X."/>
            <person name="Li L."/>
            <person name="Tang Y."/>
            <person name="Lv G."/>
            <person name="Zhou Y."/>
            <person name="Sun X."/>
            <person name="Brodelius P.E."/>
            <person name="Rose J.K.C."/>
            <person name="Tang K."/>
        </authorList>
    </citation>
    <scope>NUCLEOTIDE SEQUENCE [LARGE SCALE GENOMIC DNA]</scope>
    <source>
        <strain evidence="14">cv. Huhao1</strain>
        <tissue evidence="13">Leaf</tissue>
    </source>
</reference>
<protein>
    <submittedName>
        <fullName evidence="13">Calcium-dependent lipid-binding (CaLB domain) family protein</fullName>
    </submittedName>
</protein>
<evidence type="ECO:0000256" key="6">
    <source>
        <dbReference type="ARBA" id="ARBA00022723"/>
    </source>
</evidence>
<evidence type="ECO:0000256" key="8">
    <source>
        <dbReference type="ARBA" id="ARBA00023121"/>
    </source>
</evidence>
<dbReference type="InterPro" id="IPR044562">
    <property type="entry name" value="CAR1-11"/>
</dbReference>
<dbReference type="SMART" id="SM00239">
    <property type="entry name" value="C2"/>
    <property type="match status" value="1"/>
</dbReference>
<dbReference type="Proteomes" id="UP000245207">
    <property type="component" value="Unassembled WGS sequence"/>
</dbReference>
<comment type="similarity">
    <text evidence="11">Belongs to the plant CAR protein family.</text>
</comment>
<dbReference type="PROSITE" id="PS50004">
    <property type="entry name" value="C2"/>
    <property type="match status" value="1"/>
</dbReference>
<feature type="domain" description="C2" evidence="12">
    <location>
        <begin position="1"/>
        <end position="103"/>
    </location>
</feature>
<comment type="caution">
    <text evidence="13">The sequence shown here is derived from an EMBL/GenBank/DDBJ whole genome shotgun (WGS) entry which is preliminary data.</text>
</comment>
<dbReference type="Pfam" id="PF00168">
    <property type="entry name" value="C2"/>
    <property type="match status" value="1"/>
</dbReference>
<dbReference type="OrthoDB" id="73919at2759"/>
<keyword evidence="6" id="KW-0479">Metal-binding</keyword>
<evidence type="ECO:0000256" key="11">
    <source>
        <dbReference type="ARBA" id="ARBA00024037"/>
    </source>
</evidence>
<keyword evidence="4" id="KW-1003">Cell membrane</keyword>